<protein>
    <submittedName>
        <fullName evidence="1">Uncharacterized protein</fullName>
    </submittedName>
</protein>
<gene>
    <name evidence="1" type="ORF">ANACOL_01747</name>
</gene>
<organism evidence="1 2">
    <name type="scientific">Anaerotruncus colihominis DSM 17241</name>
    <dbReference type="NCBI Taxonomy" id="445972"/>
    <lineage>
        <taxon>Bacteria</taxon>
        <taxon>Bacillati</taxon>
        <taxon>Bacillota</taxon>
        <taxon>Clostridia</taxon>
        <taxon>Eubacteriales</taxon>
        <taxon>Oscillospiraceae</taxon>
        <taxon>Anaerotruncus</taxon>
    </lineage>
</organism>
<keyword evidence="2" id="KW-1185">Reference proteome</keyword>
<proteinExistence type="predicted"/>
<sequence length="49" mass="5702">MSGEPLGINRYNNRSAVIIPPNSCFKRSRGRYREILPRRASFHSVRDLL</sequence>
<dbReference type="HOGENOM" id="CLU_3131622_0_0_9"/>
<name>B0PAF0_9FIRM</name>
<comment type="caution">
    <text evidence="1">The sequence shown here is derived from an EMBL/GenBank/DDBJ whole genome shotgun (WGS) entry which is preliminary data.</text>
</comment>
<accession>B0PAF0</accession>
<dbReference type="AlphaFoldDB" id="B0PAF0"/>
<dbReference type="EMBL" id="ABGD02000013">
    <property type="protein sequence ID" value="EDS11541.1"/>
    <property type="molecule type" value="Genomic_DNA"/>
</dbReference>
<reference evidence="1" key="1">
    <citation type="submission" date="2007-11" db="EMBL/GenBank/DDBJ databases">
        <authorList>
            <person name="Fulton L."/>
            <person name="Clifton S."/>
            <person name="Fulton B."/>
            <person name="Xu J."/>
            <person name="Minx P."/>
            <person name="Pepin K.H."/>
            <person name="Johnson M."/>
            <person name="Thiruvilangam P."/>
            <person name="Bhonagiri V."/>
            <person name="Nash W.E."/>
            <person name="Mardis E.R."/>
            <person name="Wilson R.K."/>
        </authorList>
    </citation>
    <scope>NUCLEOTIDE SEQUENCE [LARGE SCALE GENOMIC DNA]</scope>
    <source>
        <strain evidence="1">DSM 17241</strain>
    </source>
</reference>
<reference evidence="1" key="2">
    <citation type="submission" date="2013-09" db="EMBL/GenBank/DDBJ databases">
        <title>Draft genome sequence of Anaerotruncus colihominis(DSM 17241).</title>
        <authorList>
            <person name="Sudarsanam P."/>
            <person name="Ley R."/>
            <person name="Guruge J."/>
            <person name="Turnbaugh P.J."/>
            <person name="Mahowald M."/>
            <person name="Liep D."/>
            <person name="Gordon J."/>
        </authorList>
    </citation>
    <scope>NUCLEOTIDE SEQUENCE</scope>
    <source>
        <strain evidence="1">DSM 17241</strain>
    </source>
</reference>
<evidence type="ECO:0000313" key="2">
    <source>
        <dbReference type="Proteomes" id="UP000003803"/>
    </source>
</evidence>
<evidence type="ECO:0000313" key="1">
    <source>
        <dbReference type="EMBL" id="EDS11541.1"/>
    </source>
</evidence>
<dbReference type="Proteomes" id="UP000003803">
    <property type="component" value="Unassembled WGS sequence"/>
</dbReference>